<feature type="compositionally biased region" description="Basic residues" evidence="1">
    <location>
        <begin position="410"/>
        <end position="422"/>
    </location>
</feature>
<organism evidence="3 4">
    <name type="scientific">Pterulicium gracile</name>
    <dbReference type="NCBI Taxonomy" id="1884261"/>
    <lineage>
        <taxon>Eukaryota</taxon>
        <taxon>Fungi</taxon>
        <taxon>Dikarya</taxon>
        <taxon>Basidiomycota</taxon>
        <taxon>Agaricomycotina</taxon>
        <taxon>Agaricomycetes</taxon>
        <taxon>Agaricomycetidae</taxon>
        <taxon>Agaricales</taxon>
        <taxon>Pleurotineae</taxon>
        <taxon>Pterulaceae</taxon>
        <taxon>Pterulicium</taxon>
    </lineage>
</organism>
<feature type="region of interest" description="Disordered" evidence="1">
    <location>
        <begin position="252"/>
        <end position="357"/>
    </location>
</feature>
<evidence type="ECO:0000313" key="4">
    <source>
        <dbReference type="Proteomes" id="UP000305067"/>
    </source>
</evidence>
<dbReference type="STRING" id="1884261.A0A5C3QZJ7"/>
<feature type="compositionally biased region" description="Pro residues" evidence="1">
    <location>
        <begin position="428"/>
        <end position="440"/>
    </location>
</feature>
<dbReference type="OrthoDB" id="3062801at2759"/>
<feature type="region of interest" description="Disordered" evidence="1">
    <location>
        <begin position="989"/>
        <end position="1036"/>
    </location>
</feature>
<feature type="compositionally biased region" description="Low complexity" evidence="1">
    <location>
        <begin position="194"/>
        <end position="207"/>
    </location>
</feature>
<feature type="compositionally biased region" description="Low complexity" evidence="1">
    <location>
        <begin position="39"/>
        <end position="58"/>
    </location>
</feature>
<feature type="compositionally biased region" description="Polar residues" evidence="1">
    <location>
        <begin position="375"/>
        <end position="388"/>
    </location>
</feature>
<feature type="region of interest" description="Disordered" evidence="1">
    <location>
        <begin position="1"/>
        <end position="82"/>
    </location>
</feature>
<feature type="compositionally biased region" description="Basic residues" evidence="1">
    <location>
        <begin position="296"/>
        <end position="305"/>
    </location>
</feature>
<feature type="transmembrane region" description="Helical" evidence="2">
    <location>
        <begin position="776"/>
        <end position="797"/>
    </location>
</feature>
<gene>
    <name evidence="3" type="ORF">BDV98DRAFT_601053</name>
</gene>
<feature type="compositionally biased region" description="Basic and acidic residues" evidence="1">
    <location>
        <begin position="176"/>
        <end position="185"/>
    </location>
</feature>
<feature type="compositionally biased region" description="Low complexity" evidence="1">
    <location>
        <begin position="339"/>
        <end position="350"/>
    </location>
</feature>
<dbReference type="EMBL" id="ML178816">
    <property type="protein sequence ID" value="TFL05719.1"/>
    <property type="molecule type" value="Genomic_DNA"/>
</dbReference>
<feature type="region of interest" description="Disordered" evidence="1">
    <location>
        <begin position="115"/>
        <end position="236"/>
    </location>
</feature>
<feature type="compositionally biased region" description="Basic residues" evidence="1">
    <location>
        <begin position="846"/>
        <end position="858"/>
    </location>
</feature>
<feature type="compositionally biased region" description="Basic and acidic residues" evidence="1">
    <location>
        <begin position="930"/>
        <end position="944"/>
    </location>
</feature>
<evidence type="ECO:0000256" key="1">
    <source>
        <dbReference type="SAM" id="MobiDB-lite"/>
    </source>
</evidence>
<accession>A0A5C3QZJ7</accession>
<keyword evidence="2" id="KW-1133">Transmembrane helix</keyword>
<feature type="compositionally biased region" description="Basic residues" evidence="1">
    <location>
        <begin position="328"/>
        <end position="338"/>
    </location>
</feature>
<feature type="transmembrane region" description="Helical" evidence="2">
    <location>
        <begin position="727"/>
        <end position="756"/>
    </location>
</feature>
<dbReference type="AlphaFoldDB" id="A0A5C3QZJ7"/>
<reference evidence="3 4" key="1">
    <citation type="journal article" date="2019" name="Nat. Ecol. Evol.">
        <title>Megaphylogeny resolves global patterns of mushroom evolution.</title>
        <authorList>
            <person name="Varga T."/>
            <person name="Krizsan K."/>
            <person name="Foldi C."/>
            <person name="Dima B."/>
            <person name="Sanchez-Garcia M."/>
            <person name="Sanchez-Ramirez S."/>
            <person name="Szollosi G.J."/>
            <person name="Szarkandi J.G."/>
            <person name="Papp V."/>
            <person name="Albert L."/>
            <person name="Andreopoulos W."/>
            <person name="Angelini C."/>
            <person name="Antonin V."/>
            <person name="Barry K.W."/>
            <person name="Bougher N.L."/>
            <person name="Buchanan P."/>
            <person name="Buyck B."/>
            <person name="Bense V."/>
            <person name="Catcheside P."/>
            <person name="Chovatia M."/>
            <person name="Cooper J."/>
            <person name="Damon W."/>
            <person name="Desjardin D."/>
            <person name="Finy P."/>
            <person name="Geml J."/>
            <person name="Haridas S."/>
            <person name="Hughes K."/>
            <person name="Justo A."/>
            <person name="Karasinski D."/>
            <person name="Kautmanova I."/>
            <person name="Kiss B."/>
            <person name="Kocsube S."/>
            <person name="Kotiranta H."/>
            <person name="LaButti K.M."/>
            <person name="Lechner B.E."/>
            <person name="Liimatainen K."/>
            <person name="Lipzen A."/>
            <person name="Lukacs Z."/>
            <person name="Mihaltcheva S."/>
            <person name="Morgado L.N."/>
            <person name="Niskanen T."/>
            <person name="Noordeloos M.E."/>
            <person name="Ohm R.A."/>
            <person name="Ortiz-Santana B."/>
            <person name="Ovrebo C."/>
            <person name="Racz N."/>
            <person name="Riley R."/>
            <person name="Savchenko A."/>
            <person name="Shiryaev A."/>
            <person name="Soop K."/>
            <person name="Spirin V."/>
            <person name="Szebenyi C."/>
            <person name="Tomsovsky M."/>
            <person name="Tulloss R.E."/>
            <person name="Uehling J."/>
            <person name="Grigoriev I.V."/>
            <person name="Vagvolgyi C."/>
            <person name="Papp T."/>
            <person name="Martin F.M."/>
            <person name="Miettinen O."/>
            <person name="Hibbett D.S."/>
            <person name="Nagy L.G."/>
        </authorList>
    </citation>
    <scope>NUCLEOTIDE SEQUENCE [LARGE SCALE GENOMIC DNA]</scope>
    <source>
        <strain evidence="3 4">CBS 309.79</strain>
    </source>
</reference>
<feature type="compositionally biased region" description="Polar residues" evidence="1">
    <location>
        <begin position="509"/>
        <end position="518"/>
    </location>
</feature>
<protein>
    <submittedName>
        <fullName evidence="3">Uncharacterized protein</fullName>
    </submittedName>
</protein>
<dbReference type="Proteomes" id="UP000305067">
    <property type="component" value="Unassembled WGS sequence"/>
</dbReference>
<feature type="region of interest" description="Disordered" evidence="1">
    <location>
        <begin position="837"/>
        <end position="944"/>
    </location>
</feature>
<keyword evidence="2" id="KW-0812">Transmembrane</keyword>
<feature type="transmembrane region" description="Helical" evidence="2">
    <location>
        <begin position="682"/>
        <end position="706"/>
    </location>
</feature>
<feature type="region of interest" description="Disordered" evidence="1">
    <location>
        <begin position="375"/>
        <end position="540"/>
    </location>
</feature>
<feature type="compositionally biased region" description="Basic residues" evidence="1">
    <location>
        <begin position="259"/>
        <end position="282"/>
    </location>
</feature>
<feature type="compositionally biased region" description="Pro residues" evidence="1">
    <location>
        <begin position="122"/>
        <end position="140"/>
    </location>
</feature>
<keyword evidence="4" id="KW-1185">Reference proteome</keyword>
<name>A0A5C3QZJ7_9AGAR</name>
<feature type="compositionally biased region" description="Low complexity" evidence="1">
    <location>
        <begin position="283"/>
        <end position="295"/>
    </location>
</feature>
<proteinExistence type="predicted"/>
<feature type="compositionally biased region" description="Pro residues" evidence="1">
    <location>
        <begin position="29"/>
        <end position="38"/>
    </location>
</feature>
<feature type="compositionally biased region" description="Basic and acidic residues" evidence="1">
    <location>
        <begin position="210"/>
        <end position="226"/>
    </location>
</feature>
<evidence type="ECO:0000256" key="2">
    <source>
        <dbReference type="SAM" id="Phobius"/>
    </source>
</evidence>
<sequence>MPLENRQRRGRRQTGDEVSADAYTDQLYPDPPLSPPSNSPVNNPHYSPDAHFPSSYLPPSRPPRHSYHLPDDYYGSHSARPYFDPYAARPTPYYSPYTAGHTPLNHPSLYYAAQRSTHGIYEPPPPPIVPGSAYPPPPIRSPEADDDLFVPVNPWSSGSKPTAPTPGRGKSPAPSKEGESRSPSRERRRHGHFSRSPGPGRSRSRSPYTKVDHSRRPHYHYRERSPSRGTPYVDYSRGTPYILYSRETPYVHCRERSRSRGRSPSRRRSPSRGRPLSRRRPQRGSAAPSLVIISRRSSHSRRRASVHREQSPTSRTSQERRRSPSVRQRSRTHSHRSPSPRLLRSTTRPTVHTDERRVVVVESNVEEITIPHTGRSNSWVHWTPSSRPASPGRQIQGPPEPIVVVPQLSHSHRSGSRSRSPRSSRYSPEPPQVIIPFPPRHSPDAPQIALPPPDEWTTHSPPVIIFPPRREAPEVSMNLSSSSRPFTRRQRANKWHIPSMDVKPRPSAASRSQDTASTPEKDTDNQLPDPVTHPSKPPDRDMFWASKYPLYEYMPEALQKATHFFGDTIPRQIYLHLLLRVPALYFTRITRVFEDAELSMRDIEQMRNSSEYAMLESVGPMGDHFYHSYPTLARFKVSWDEFVDSVTTEWQVQNVVSVLLLGAVLAELSIDSIESDPVTRTAALLSLVCALMSLLYGCIYMAQFGAMKKLYKAASWAEEAQRSRTDILWNVWVFLAMPTVWLLWSTLAFVASIISYTWRAGSTVDEHEPLSPGQAMIPRIVVSIVLVLGLLYLVCILRTLYRYGAKMENAWRANFRHWRRQAQRLACDPYLRYTDPYARKSPEPHRRPRSRPPRRKTWYGRPHQHGESDPLWSPPEGPEIPRGRPASQPNFYGAAEFPDGADRRKGIPDPPAGFSGLDRRGGSQIQLDPDPERHPYWLDEERHGPEPDFAGPAGLRQLLARPRDEPSFITERELLASFRFEPTSATRTLMTTDGTIDDRAENTDDAQSIEDTGGPDTKNDQLDSPLESSTQSWGEPIVPLVPPSVLDVLESPLGPFGSTLRSSTSGWIPRIFDVPPPPNLSIQLPAKYCMVYGFHESILTLSINGGALLINEHIQIDLEDRDWKQLFHTLSSIWTGCLLVSNLSEEECFRVRLDTIKDLVLCYNTVVFRPRGLELFLFPEPITMERAYAISESIDIPEDAVAKPERFWVIYVRALSDEEGEVNGSLS</sequence>
<keyword evidence="2" id="KW-0472">Membrane</keyword>
<evidence type="ECO:0000313" key="3">
    <source>
        <dbReference type="EMBL" id="TFL05719.1"/>
    </source>
</evidence>